<reference evidence="1" key="1">
    <citation type="submission" date="2022-11" db="EMBL/GenBank/DDBJ databases">
        <title>Centuries of genome instability and evolution in soft-shell clam transmissible cancer (bioRxiv).</title>
        <authorList>
            <person name="Hart S.F.M."/>
            <person name="Yonemitsu M.A."/>
            <person name="Giersch R.M."/>
            <person name="Beal B.F."/>
            <person name="Arriagada G."/>
            <person name="Davis B.W."/>
            <person name="Ostrander E.A."/>
            <person name="Goff S.P."/>
            <person name="Metzger M.J."/>
        </authorList>
    </citation>
    <scope>NUCLEOTIDE SEQUENCE</scope>
    <source>
        <strain evidence="1">MELC-2E11</strain>
        <tissue evidence="1">Siphon/mantle</tissue>
    </source>
</reference>
<sequence>MADVRENELTEQEIIEAVERALDGQLRDTEVRAAGDSDSEEFDCEGNPECENCFANCENEENCAMLCALLFRQEDEDKRKVSEDGGGADVNLFIPDKNTRAGLN</sequence>
<dbReference type="EMBL" id="CP111021">
    <property type="protein sequence ID" value="WAR15905.1"/>
    <property type="molecule type" value="Genomic_DNA"/>
</dbReference>
<gene>
    <name evidence="1" type="ORF">MAR_030499</name>
</gene>
<accession>A0ABY7F144</accession>
<dbReference type="Proteomes" id="UP001164746">
    <property type="component" value="Chromosome 10"/>
</dbReference>
<keyword evidence="2" id="KW-1185">Reference proteome</keyword>
<protein>
    <submittedName>
        <fullName evidence="1">Uncharacterized protein</fullName>
    </submittedName>
</protein>
<evidence type="ECO:0000313" key="1">
    <source>
        <dbReference type="EMBL" id="WAR15905.1"/>
    </source>
</evidence>
<proteinExistence type="predicted"/>
<evidence type="ECO:0000313" key="2">
    <source>
        <dbReference type="Proteomes" id="UP001164746"/>
    </source>
</evidence>
<name>A0ABY7F144_MYAAR</name>
<organism evidence="1 2">
    <name type="scientific">Mya arenaria</name>
    <name type="common">Soft-shell clam</name>
    <dbReference type="NCBI Taxonomy" id="6604"/>
    <lineage>
        <taxon>Eukaryota</taxon>
        <taxon>Metazoa</taxon>
        <taxon>Spiralia</taxon>
        <taxon>Lophotrochozoa</taxon>
        <taxon>Mollusca</taxon>
        <taxon>Bivalvia</taxon>
        <taxon>Autobranchia</taxon>
        <taxon>Heteroconchia</taxon>
        <taxon>Euheterodonta</taxon>
        <taxon>Imparidentia</taxon>
        <taxon>Neoheterodontei</taxon>
        <taxon>Myida</taxon>
        <taxon>Myoidea</taxon>
        <taxon>Myidae</taxon>
        <taxon>Mya</taxon>
    </lineage>
</organism>